<feature type="compositionally biased region" description="Basic and acidic residues" evidence="1">
    <location>
        <begin position="519"/>
        <end position="532"/>
    </location>
</feature>
<gene>
    <name evidence="3" type="ORF">PGLA1383_LOCUS53958</name>
</gene>
<accession>A0A813HN25</accession>
<proteinExistence type="predicted"/>
<feature type="compositionally biased region" description="Polar residues" evidence="1">
    <location>
        <begin position="533"/>
        <end position="546"/>
    </location>
</feature>
<dbReference type="Proteomes" id="UP000654075">
    <property type="component" value="Unassembled WGS sequence"/>
</dbReference>
<dbReference type="Pfam" id="PF13475">
    <property type="entry name" value="DUF4116"/>
    <property type="match status" value="2"/>
</dbReference>
<name>A0A813HN25_POLGL</name>
<sequence>MSAKRRREQQVQQAPTGQAGFTSEKRGLILVSPCGGELGSLDSDSYPSFRQLREAVAAKTNVPAFLQRLSVCGRVLATDSDLQRWKAELDACGAPNGAVVLVERLDPGLAGALPSLAMGQTSLTELPESLRTDRGAVLTAVKGNGLELRHATVEQQADRYIVLTAVQKNGLALGFASPKLQRNRHIVMAAVRHSGLALRFAAPELRQDREIVMAAIANDPGALAFVPEPLQNERGIIQAAVSKGGLDSFFDLQLGSFGFDEKSQEDEWLFEQSQSNASSQRWDEACMEADQCDVSYKNVRDVRGHSSSGAEKAAHSQLQIDAEEEKGFKKKDKQEQLVEESEEEEDGPEEQQEDVEYVEEEEEEEEEEQEHDEDEEQVDIYEEQGFEKSNDLNRAIVESQECSLDELCSHDEYELIDVATVVEAMNEHVCELDQPTHAQQESAYPTLATRDVGRRPSDHHEKPIGDAEQAAAAATNYEHRECLPVQILSSCYYDDDDVMDALDSDEQFVGPSMDNQQPEEEKKEELDVREQNVHSALSKNEFSTHCAQADSESEVFPLEDQHQEDEVQPLPWTFDVTTIIP</sequence>
<feature type="domain" description="DUF4116" evidence="2">
    <location>
        <begin position="208"/>
        <end position="245"/>
    </location>
</feature>
<keyword evidence="4" id="KW-1185">Reference proteome</keyword>
<feature type="region of interest" description="Disordered" evidence="1">
    <location>
        <begin position="506"/>
        <end position="581"/>
    </location>
</feature>
<evidence type="ECO:0000313" key="4">
    <source>
        <dbReference type="Proteomes" id="UP000654075"/>
    </source>
</evidence>
<feature type="compositionally biased region" description="Acidic residues" evidence="1">
    <location>
        <begin position="337"/>
        <end position="378"/>
    </location>
</feature>
<comment type="caution">
    <text evidence="3">The sequence shown here is derived from an EMBL/GenBank/DDBJ whole genome shotgun (WGS) entry which is preliminary data.</text>
</comment>
<evidence type="ECO:0000259" key="2">
    <source>
        <dbReference type="Pfam" id="PF13475"/>
    </source>
</evidence>
<feature type="region of interest" description="Disordered" evidence="1">
    <location>
        <begin position="303"/>
        <end position="378"/>
    </location>
</feature>
<dbReference type="AlphaFoldDB" id="A0A813HN25"/>
<feature type="domain" description="DUF4116" evidence="2">
    <location>
        <begin position="158"/>
        <end position="206"/>
    </location>
</feature>
<dbReference type="InterPro" id="IPR025197">
    <property type="entry name" value="DUF4116"/>
</dbReference>
<protein>
    <recommendedName>
        <fullName evidence="2">DUF4116 domain-containing protein</fullName>
    </recommendedName>
</protein>
<evidence type="ECO:0000256" key="1">
    <source>
        <dbReference type="SAM" id="MobiDB-lite"/>
    </source>
</evidence>
<organism evidence="3 4">
    <name type="scientific">Polarella glacialis</name>
    <name type="common">Dinoflagellate</name>
    <dbReference type="NCBI Taxonomy" id="89957"/>
    <lineage>
        <taxon>Eukaryota</taxon>
        <taxon>Sar</taxon>
        <taxon>Alveolata</taxon>
        <taxon>Dinophyceae</taxon>
        <taxon>Suessiales</taxon>
        <taxon>Suessiaceae</taxon>
        <taxon>Polarella</taxon>
    </lineage>
</organism>
<evidence type="ECO:0000313" key="3">
    <source>
        <dbReference type="EMBL" id="CAE8638861.1"/>
    </source>
</evidence>
<reference evidence="3" key="1">
    <citation type="submission" date="2021-02" db="EMBL/GenBank/DDBJ databases">
        <authorList>
            <person name="Dougan E. K."/>
            <person name="Rhodes N."/>
            <person name="Thang M."/>
            <person name="Chan C."/>
        </authorList>
    </citation>
    <scope>NUCLEOTIDE SEQUENCE</scope>
</reference>
<dbReference type="CDD" id="cd17039">
    <property type="entry name" value="Ubl_ubiquitin_like"/>
    <property type="match status" value="1"/>
</dbReference>
<dbReference type="EMBL" id="CAJNNV010032081">
    <property type="protein sequence ID" value="CAE8638861.1"/>
    <property type="molecule type" value="Genomic_DNA"/>
</dbReference>